<dbReference type="GO" id="GO:0000976">
    <property type="term" value="F:transcription cis-regulatory region binding"/>
    <property type="evidence" value="ECO:0007669"/>
    <property type="project" value="TreeGrafter"/>
</dbReference>
<evidence type="ECO:0000313" key="4">
    <source>
        <dbReference type="EMBL" id="QBD74756.1"/>
    </source>
</evidence>
<dbReference type="InterPro" id="IPR009057">
    <property type="entry name" value="Homeodomain-like_sf"/>
</dbReference>
<dbReference type="InterPro" id="IPR036271">
    <property type="entry name" value="Tet_transcr_reg_TetR-rel_C_sf"/>
</dbReference>
<dbReference type="AlphaFoldDB" id="A0A4P6JJB6"/>
<dbReference type="PROSITE" id="PS50977">
    <property type="entry name" value="HTH_TETR_2"/>
    <property type="match status" value="1"/>
</dbReference>
<dbReference type="PANTHER" id="PTHR30055">
    <property type="entry name" value="HTH-TYPE TRANSCRIPTIONAL REGULATOR RUTR"/>
    <property type="match status" value="1"/>
</dbReference>
<name>A0A4P6JJB6_KTERU</name>
<evidence type="ECO:0000259" key="3">
    <source>
        <dbReference type="PROSITE" id="PS50977"/>
    </source>
</evidence>
<dbReference type="KEGG" id="kbs:EPA93_01610"/>
<dbReference type="InterPro" id="IPR001647">
    <property type="entry name" value="HTH_TetR"/>
</dbReference>
<keyword evidence="1 2" id="KW-0238">DNA-binding</keyword>
<dbReference type="SUPFAM" id="SSF48498">
    <property type="entry name" value="Tetracyclin repressor-like, C-terminal domain"/>
    <property type="match status" value="1"/>
</dbReference>
<keyword evidence="5" id="KW-1185">Reference proteome</keyword>
<dbReference type="Proteomes" id="UP000290365">
    <property type="component" value="Chromosome"/>
</dbReference>
<accession>A0A4P6JJB6</accession>
<feature type="DNA-binding region" description="H-T-H motif" evidence="2">
    <location>
        <begin position="39"/>
        <end position="58"/>
    </location>
</feature>
<protein>
    <submittedName>
        <fullName evidence="4">TetR/AcrR family transcriptional regulator</fullName>
    </submittedName>
</protein>
<evidence type="ECO:0000313" key="5">
    <source>
        <dbReference type="Proteomes" id="UP000290365"/>
    </source>
</evidence>
<organism evidence="4 5">
    <name type="scientific">Ktedonosporobacter rubrisoli</name>
    <dbReference type="NCBI Taxonomy" id="2509675"/>
    <lineage>
        <taxon>Bacteria</taxon>
        <taxon>Bacillati</taxon>
        <taxon>Chloroflexota</taxon>
        <taxon>Ktedonobacteria</taxon>
        <taxon>Ktedonobacterales</taxon>
        <taxon>Ktedonosporobacteraceae</taxon>
        <taxon>Ktedonosporobacter</taxon>
    </lineage>
</organism>
<evidence type="ECO:0000256" key="1">
    <source>
        <dbReference type="ARBA" id="ARBA00023125"/>
    </source>
</evidence>
<dbReference type="SUPFAM" id="SSF46689">
    <property type="entry name" value="Homeodomain-like"/>
    <property type="match status" value="1"/>
</dbReference>
<sequence>MSEKPASKGLREKNKQQKLESILKVARELFAEKGYEDTTTREVAERAQIATGTLFLYVKDKQDLLLLVFYEDIGRLINEAFADLPAQVSLLDELITIFRHFFSFYQRDPSTAQAYIKEQLFLRGKVGYYRKTMDLIERLIHQISLRIEQARQRGEVRQDLDVEMAATNFFALYYGVLTDWLWGEYELEKALQLLHRSFELQLRGLCS</sequence>
<dbReference type="Gene3D" id="1.10.357.10">
    <property type="entry name" value="Tetracycline Repressor, domain 2"/>
    <property type="match status" value="1"/>
</dbReference>
<dbReference type="OrthoDB" id="268339at2"/>
<dbReference type="RefSeq" id="WP_129885355.1">
    <property type="nucleotide sequence ID" value="NZ_CP035758.1"/>
</dbReference>
<dbReference type="PROSITE" id="PS01081">
    <property type="entry name" value="HTH_TETR_1"/>
    <property type="match status" value="1"/>
</dbReference>
<gene>
    <name evidence="4" type="ORF">EPA93_01610</name>
</gene>
<reference evidence="4 5" key="1">
    <citation type="submission" date="2019-01" db="EMBL/GenBank/DDBJ databases">
        <title>Ktedonosporobacter rubrisoli SCAWS-G2.</title>
        <authorList>
            <person name="Huang Y."/>
            <person name="Yan B."/>
        </authorList>
    </citation>
    <scope>NUCLEOTIDE SEQUENCE [LARGE SCALE GENOMIC DNA]</scope>
    <source>
        <strain evidence="4 5">SCAWS-G2</strain>
    </source>
</reference>
<dbReference type="PRINTS" id="PR00455">
    <property type="entry name" value="HTHTETR"/>
</dbReference>
<dbReference type="InterPro" id="IPR023772">
    <property type="entry name" value="DNA-bd_HTH_TetR-type_CS"/>
</dbReference>
<dbReference type="PANTHER" id="PTHR30055:SF226">
    <property type="entry name" value="HTH-TYPE TRANSCRIPTIONAL REGULATOR PKSA"/>
    <property type="match status" value="1"/>
</dbReference>
<dbReference type="InterPro" id="IPR050109">
    <property type="entry name" value="HTH-type_TetR-like_transc_reg"/>
</dbReference>
<evidence type="ECO:0000256" key="2">
    <source>
        <dbReference type="PROSITE-ProRule" id="PRU00335"/>
    </source>
</evidence>
<dbReference type="Pfam" id="PF00440">
    <property type="entry name" value="TetR_N"/>
    <property type="match status" value="1"/>
</dbReference>
<proteinExistence type="predicted"/>
<feature type="domain" description="HTH tetR-type" evidence="3">
    <location>
        <begin position="16"/>
        <end position="76"/>
    </location>
</feature>
<dbReference type="GO" id="GO:0003700">
    <property type="term" value="F:DNA-binding transcription factor activity"/>
    <property type="evidence" value="ECO:0007669"/>
    <property type="project" value="TreeGrafter"/>
</dbReference>
<dbReference type="EMBL" id="CP035758">
    <property type="protein sequence ID" value="QBD74756.1"/>
    <property type="molecule type" value="Genomic_DNA"/>
</dbReference>